<reference evidence="3" key="1">
    <citation type="submission" date="2020-10" db="EMBL/GenBank/DDBJ databases">
        <authorList>
            <person name="Kikuchi T."/>
        </authorList>
    </citation>
    <scope>NUCLEOTIDE SEQUENCE</scope>
    <source>
        <strain evidence="3">NKZ352</strain>
    </source>
</reference>
<dbReference type="EMBL" id="CAJGYM010000110">
    <property type="protein sequence ID" value="CAD6197951.1"/>
    <property type="molecule type" value="Genomic_DNA"/>
</dbReference>
<dbReference type="Pfam" id="PF00651">
    <property type="entry name" value="BTB"/>
    <property type="match status" value="1"/>
</dbReference>
<dbReference type="InterPro" id="IPR000210">
    <property type="entry name" value="BTB/POZ_dom"/>
</dbReference>
<accession>A0A8S1HQ18</accession>
<name>A0A8S1HQ18_9PELO</name>
<evidence type="ECO:0000313" key="3">
    <source>
        <dbReference type="EMBL" id="CAD6197951.1"/>
    </source>
</evidence>
<keyword evidence="4" id="KW-1185">Reference proteome</keyword>
<dbReference type="Proteomes" id="UP000835052">
    <property type="component" value="Unassembled WGS sequence"/>
</dbReference>
<evidence type="ECO:0000313" key="4">
    <source>
        <dbReference type="Proteomes" id="UP000835052"/>
    </source>
</evidence>
<dbReference type="Gene3D" id="3.30.710.10">
    <property type="entry name" value="Potassium Channel Kv1.1, Chain A"/>
    <property type="match status" value="1"/>
</dbReference>
<dbReference type="SUPFAM" id="SSF54695">
    <property type="entry name" value="POZ domain"/>
    <property type="match status" value="1"/>
</dbReference>
<evidence type="ECO:0000259" key="2">
    <source>
        <dbReference type="SMART" id="SM00225"/>
    </source>
</evidence>
<organism evidence="3 4">
    <name type="scientific">Caenorhabditis auriculariae</name>
    <dbReference type="NCBI Taxonomy" id="2777116"/>
    <lineage>
        <taxon>Eukaryota</taxon>
        <taxon>Metazoa</taxon>
        <taxon>Ecdysozoa</taxon>
        <taxon>Nematoda</taxon>
        <taxon>Chromadorea</taxon>
        <taxon>Rhabditida</taxon>
        <taxon>Rhabditina</taxon>
        <taxon>Rhabditomorpha</taxon>
        <taxon>Rhabditoidea</taxon>
        <taxon>Rhabditidae</taxon>
        <taxon>Peloderinae</taxon>
        <taxon>Caenorhabditis</taxon>
    </lineage>
</organism>
<dbReference type="OrthoDB" id="6482909at2759"/>
<proteinExistence type="predicted"/>
<dbReference type="PANTHER" id="PTHR22670:SF8">
    <property type="entry name" value="BTB DOMAIN-CONTAINING PROTEIN-RELATED"/>
    <property type="match status" value="1"/>
</dbReference>
<feature type="domain" description="BTB" evidence="2">
    <location>
        <begin position="51"/>
        <end position="146"/>
    </location>
</feature>
<feature type="compositionally biased region" description="Basic and acidic residues" evidence="1">
    <location>
        <begin position="432"/>
        <end position="441"/>
    </location>
</feature>
<gene>
    <name evidence="3" type="ORF">CAUJ_LOCUS13858</name>
</gene>
<sequence length="533" mass="60038">MVNSSSQPPSRHLGIVAASKLDTVTKEGGKHWTRVAEYLAPQNRPYDARPGDLRIELKNGFEIVHSVILSAYSSKILQHKKTYKTPYPSLKLRQFHPKSVRTVIEWIYFGKAEFSIDYLHEFLKISHFLEVPFLQAQLEAEVEKLANHGEQQFALNILGRNLRKSKVCVTELILPSVSRETLISVVGKFHGSHEEISLEGLLSLSSPAICLLVCVELPTASKVDLINLALRWLIEVDACPKMILKVVRHITIGTMRLDALEAFRSSLFQILTNHSTSQKISVEMNENEEVFLMTRDEIQVDAPLFSVQMEVLDEDESTESGSNENLHGPKKKKSKNSKSCSFLTSPLNTAVNESTSNPSKTSSKTTEAYFTALERLGSVTFKDKKNAFSKEPEDFPQSQVDCIKALPNAFEANEEEKVVVLEPRPQFVEESVEKVNGDRVSNEPPVGQSSDPERFKRIYNTPSDATYTRSHPSFSVSPNRRCERPEVMFSPIQPMPDNADFVVTRVDNKEMQRSDSPLFLYTFGALKKTTSEV</sequence>
<feature type="region of interest" description="Disordered" evidence="1">
    <location>
        <begin position="432"/>
        <end position="453"/>
    </location>
</feature>
<evidence type="ECO:0000256" key="1">
    <source>
        <dbReference type="SAM" id="MobiDB-lite"/>
    </source>
</evidence>
<dbReference type="AlphaFoldDB" id="A0A8S1HQ18"/>
<dbReference type="CDD" id="cd18186">
    <property type="entry name" value="BTB_POZ_ZBTB_KLHL-like"/>
    <property type="match status" value="1"/>
</dbReference>
<dbReference type="PANTHER" id="PTHR22670">
    <property type="entry name" value="BTB DOMAIN-CONTAINING PROTEIN-RELATED-RELATED"/>
    <property type="match status" value="1"/>
</dbReference>
<dbReference type="InterPro" id="IPR011333">
    <property type="entry name" value="SKP1/BTB/POZ_sf"/>
</dbReference>
<feature type="region of interest" description="Disordered" evidence="1">
    <location>
        <begin position="313"/>
        <end position="340"/>
    </location>
</feature>
<protein>
    <recommendedName>
        <fullName evidence="2">BTB domain-containing protein</fullName>
    </recommendedName>
</protein>
<comment type="caution">
    <text evidence="3">The sequence shown here is derived from an EMBL/GenBank/DDBJ whole genome shotgun (WGS) entry which is preliminary data.</text>
</comment>
<dbReference type="SMART" id="SM00225">
    <property type="entry name" value="BTB"/>
    <property type="match status" value="1"/>
</dbReference>